<gene>
    <name evidence="2" type="ORF">H3N35_08960</name>
</gene>
<sequence length="110" mass="11568">MITLDALNLHLPSGMQERAPTIARLIAGELSRLQGESSEPVSGNISQLNIGALHIHRSFSDAQIAQTIVSAINEKIQHQLTVKPAEKPAATGNAAAANNLGRLKKQGGSL</sequence>
<reference evidence="2 3" key="1">
    <citation type="journal article" date="2022" name="Mar. Drugs">
        <title>Bioassay-Guided Fractionation Leads to the Detection of Cholic Acid Generated by the Rare Thalassomonas sp.</title>
        <authorList>
            <person name="Pheiffer F."/>
            <person name="Schneider Y.K."/>
            <person name="Hansen E.H."/>
            <person name="Andersen J.H."/>
            <person name="Isaksson J."/>
            <person name="Busche T."/>
            <person name="R C."/>
            <person name="Kalinowski J."/>
            <person name="Zyl L.V."/>
            <person name="Trindade M."/>
        </authorList>
    </citation>
    <scope>NUCLEOTIDE SEQUENCE [LARGE SCALE GENOMIC DNA]</scope>
    <source>
        <strain evidence="2 3">A5K-61T</strain>
    </source>
</reference>
<dbReference type="EMBL" id="CP059693">
    <property type="protein sequence ID" value="WDE13545.1"/>
    <property type="molecule type" value="Genomic_DNA"/>
</dbReference>
<organism evidence="2 3">
    <name type="scientific">Thalassomonas haliotis</name>
    <dbReference type="NCBI Taxonomy" id="485448"/>
    <lineage>
        <taxon>Bacteria</taxon>
        <taxon>Pseudomonadati</taxon>
        <taxon>Pseudomonadota</taxon>
        <taxon>Gammaproteobacteria</taxon>
        <taxon>Alteromonadales</taxon>
        <taxon>Colwelliaceae</taxon>
        <taxon>Thalassomonas</taxon>
    </lineage>
</organism>
<feature type="region of interest" description="Disordered" evidence="1">
    <location>
        <begin position="87"/>
        <end position="110"/>
    </location>
</feature>
<protein>
    <submittedName>
        <fullName evidence="2">Uncharacterized protein</fullName>
    </submittedName>
</protein>
<dbReference type="Proteomes" id="UP001215231">
    <property type="component" value="Chromosome"/>
</dbReference>
<keyword evidence="3" id="KW-1185">Reference proteome</keyword>
<evidence type="ECO:0000313" key="2">
    <source>
        <dbReference type="EMBL" id="WDE13545.1"/>
    </source>
</evidence>
<evidence type="ECO:0000256" key="1">
    <source>
        <dbReference type="SAM" id="MobiDB-lite"/>
    </source>
</evidence>
<name>A0ABY7VJ82_9GAMM</name>
<proteinExistence type="predicted"/>
<dbReference type="RefSeq" id="WP_274053931.1">
    <property type="nucleotide sequence ID" value="NZ_CP059693.1"/>
</dbReference>
<evidence type="ECO:0000313" key="3">
    <source>
        <dbReference type="Proteomes" id="UP001215231"/>
    </source>
</evidence>
<feature type="compositionally biased region" description="Low complexity" evidence="1">
    <location>
        <begin position="89"/>
        <end position="99"/>
    </location>
</feature>
<accession>A0ABY7VJ82</accession>